<dbReference type="EMBL" id="SHME01000004">
    <property type="protein sequence ID" value="TAA18669.1"/>
    <property type="molecule type" value="Genomic_DNA"/>
</dbReference>
<accession>A0ABY1WCF5</accession>
<dbReference type="InterPro" id="IPR025319">
    <property type="entry name" value="DUF4224"/>
</dbReference>
<evidence type="ECO:0000313" key="2">
    <source>
        <dbReference type="EMBL" id="TAA18669.1"/>
    </source>
</evidence>
<sequence>MSDICLSRSEIKELTGTPIRARQIQFLLKNGIRHYIDLHGRPVVTRATIEGTPAPEAVAPGTWKSNKAA</sequence>
<name>A0ABY1WCF5_9GAMM</name>
<keyword evidence="3" id="KW-1185">Reference proteome</keyword>
<reference evidence="2 3" key="1">
    <citation type="submission" date="2019-02" db="EMBL/GenBank/DDBJ databases">
        <title>WGS of Pseudoxanthomonas species novum from clinical isolates.</title>
        <authorList>
            <person name="Bernier A.-M."/>
            <person name="Bernard K."/>
            <person name="Vachon A."/>
        </authorList>
    </citation>
    <scope>NUCLEOTIDE SEQUENCE [LARGE SCALE GENOMIC DNA]</scope>
    <source>
        <strain evidence="3">NML 170316</strain>
    </source>
</reference>
<evidence type="ECO:0000313" key="3">
    <source>
        <dbReference type="Proteomes" id="UP000293089"/>
    </source>
</evidence>
<evidence type="ECO:0000259" key="1">
    <source>
        <dbReference type="Pfam" id="PF13986"/>
    </source>
</evidence>
<protein>
    <submittedName>
        <fullName evidence="2">DUF4224 domain-containing protein</fullName>
    </submittedName>
</protein>
<dbReference type="RefSeq" id="WP_130529682.1">
    <property type="nucleotide sequence ID" value="NZ_SHMD01000002.1"/>
</dbReference>
<dbReference type="Pfam" id="PF13986">
    <property type="entry name" value="DUF4224"/>
    <property type="match status" value="1"/>
</dbReference>
<feature type="domain" description="DUF4224" evidence="1">
    <location>
        <begin position="6"/>
        <end position="48"/>
    </location>
</feature>
<gene>
    <name evidence="2" type="ORF">EA658_16410</name>
</gene>
<proteinExistence type="predicted"/>
<dbReference type="Proteomes" id="UP000293089">
    <property type="component" value="Unassembled WGS sequence"/>
</dbReference>
<organism evidence="2 3">
    <name type="scientific">Pseudoxanthomonas winnipegensis</name>
    <dbReference type="NCBI Taxonomy" id="2480810"/>
    <lineage>
        <taxon>Bacteria</taxon>
        <taxon>Pseudomonadati</taxon>
        <taxon>Pseudomonadota</taxon>
        <taxon>Gammaproteobacteria</taxon>
        <taxon>Lysobacterales</taxon>
        <taxon>Lysobacteraceae</taxon>
        <taxon>Pseudoxanthomonas</taxon>
    </lineage>
</organism>
<comment type="caution">
    <text evidence="2">The sequence shown here is derived from an EMBL/GenBank/DDBJ whole genome shotgun (WGS) entry which is preliminary data.</text>
</comment>